<evidence type="ECO:0000313" key="10">
    <source>
        <dbReference type="Proteomes" id="UP000219621"/>
    </source>
</evidence>
<accession>A0A286GTS2</accession>
<evidence type="ECO:0000256" key="3">
    <source>
        <dbReference type="ARBA" id="ARBA00023133"/>
    </source>
</evidence>
<evidence type="ECO:0000256" key="5">
    <source>
        <dbReference type="ARBA" id="ARBA00023244"/>
    </source>
</evidence>
<dbReference type="PANTHER" id="PTHR11108">
    <property type="entry name" value="FERROCHELATASE"/>
    <property type="match status" value="1"/>
</dbReference>
<dbReference type="AlphaFoldDB" id="A0A286GTS2"/>
<organism evidence="9 10">
    <name type="scientific">Caenispirillum bisanense</name>
    <dbReference type="NCBI Taxonomy" id="414052"/>
    <lineage>
        <taxon>Bacteria</taxon>
        <taxon>Pseudomonadati</taxon>
        <taxon>Pseudomonadota</taxon>
        <taxon>Alphaproteobacteria</taxon>
        <taxon>Rhodospirillales</taxon>
        <taxon>Novispirillaceae</taxon>
        <taxon>Caenispirillum</taxon>
    </lineage>
</organism>
<evidence type="ECO:0000256" key="6">
    <source>
        <dbReference type="ARBA" id="ARBA00024536"/>
    </source>
</evidence>
<evidence type="ECO:0000256" key="4">
    <source>
        <dbReference type="ARBA" id="ARBA00023239"/>
    </source>
</evidence>
<keyword evidence="2 7" id="KW-0408">Iron</keyword>
<comment type="function">
    <text evidence="7 8">Catalyzes the ferrous insertion into protoporphyrin IX.</text>
</comment>
<dbReference type="InterPro" id="IPR019772">
    <property type="entry name" value="Ferrochelatase_AS"/>
</dbReference>
<dbReference type="PANTHER" id="PTHR11108:SF1">
    <property type="entry name" value="FERROCHELATASE, MITOCHONDRIAL"/>
    <property type="match status" value="1"/>
</dbReference>
<dbReference type="GO" id="GO:0004325">
    <property type="term" value="F:ferrochelatase activity"/>
    <property type="evidence" value="ECO:0007669"/>
    <property type="project" value="UniProtKB-UniRule"/>
</dbReference>
<keyword evidence="4 7" id="KW-0456">Lyase</keyword>
<comment type="catalytic activity">
    <reaction evidence="7 8">
        <text>heme b + 2 H(+) = protoporphyrin IX + Fe(2+)</text>
        <dbReference type="Rhea" id="RHEA:22584"/>
        <dbReference type="ChEBI" id="CHEBI:15378"/>
        <dbReference type="ChEBI" id="CHEBI:29033"/>
        <dbReference type="ChEBI" id="CHEBI:57306"/>
        <dbReference type="ChEBI" id="CHEBI:60344"/>
        <dbReference type="EC" id="4.98.1.1"/>
    </reaction>
</comment>
<dbReference type="InterPro" id="IPR033659">
    <property type="entry name" value="Ferrochelatase_N"/>
</dbReference>
<dbReference type="GO" id="GO:0005737">
    <property type="term" value="C:cytoplasm"/>
    <property type="evidence" value="ECO:0007669"/>
    <property type="project" value="UniProtKB-SubCell"/>
</dbReference>
<dbReference type="HAMAP" id="MF_00323">
    <property type="entry name" value="Ferrochelatase"/>
    <property type="match status" value="1"/>
</dbReference>
<dbReference type="EC" id="4.98.1.1" evidence="7 8"/>
<comment type="subcellular location">
    <subcellularLocation>
        <location evidence="7 8">Cytoplasm</location>
    </subcellularLocation>
</comment>
<comment type="catalytic activity">
    <reaction evidence="6">
        <text>Fe-coproporphyrin III + 2 H(+) = coproporphyrin III + Fe(2+)</text>
        <dbReference type="Rhea" id="RHEA:49572"/>
        <dbReference type="ChEBI" id="CHEBI:15378"/>
        <dbReference type="ChEBI" id="CHEBI:29033"/>
        <dbReference type="ChEBI" id="CHEBI:68438"/>
        <dbReference type="ChEBI" id="CHEBI:131725"/>
        <dbReference type="EC" id="4.99.1.9"/>
    </reaction>
    <physiologicalReaction direction="right-to-left" evidence="6">
        <dbReference type="Rhea" id="RHEA:49574"/>
    </physiologicalReaction>
</comment>
<dbReference type="GO" id="GO:0006783">
    <property type="term" value="P:heme biosynthetic process"/>
    <property type="evidence" value="ECO:0007669"/>
    <property type="project" value="UniProtKB-UniRule"/>
</dbReference>
<name>A0A286GTS2_9PROT</name>
<dbReference type="Pfam" id="PF00762">
    <property type="entry name" value="Ferrochelatase"/>
    <property type="match status" value="1"/>
</dbReference>
<evidence type="ECO:0000256" key="1">
    <source>
        <dbReference type="ARBA" id="ARBA00007718"/>
    </source>
</evidence>
<dbReference type="OrthoDB" id="9809741at2"/>
<dbReference type="UniPathway" id="UPA00252">
    <property type="reaction ID" value="UER00325"/>
</dbReference>
<feature type="binding site" evidence="7">
    <location>
        <position position="197"/>
    </location>
    <ligand>
        <name>Fe(2+)</name>
        <dbReference type="ChEBI" id="CHEBI:29033"/>
    </ligand>
</feature>
<dbReference type="Proteomes" id="UP000219621">
    <property type="component" value="Unassembled WGS sequence"/>
</dbReference>
<evidence type="ECO:0000256" key="8">
    <source>
        <dbReference type="RuleBase" id="RU000607"/>
    </source>
</evidence>
<dbReference type="PROSITE" id="PS00534">
    <property type="entry name" value="FERROCHELATASE"/>
    <property type="match status" value="1"/>
</dbReference>
<dbReference type="SUPFAM" id="SSF53800">
    <property type="entry name" value="Chelatase"/>
    <property type="match status" value="1"/>
</dbReference>
<keyword evidence="7" id="KW-0479">Metal-binding</keyword>
<gene>
    <name evidence="7" type="primary">hemH</name>
    <name evidence="9" type="ORF">SAMN05421508_108155</name>
</gene>
<dbReference type="RefSeq" id="WP_097280554.1">
    <property type="nucleotide sequence ID" value="NZ_OCNJ01000008.1"/>
</dbReference>
<sequence>MKKLAVVLFNLGGPDSPEAVRPFLFNLFNDPAIIGAPTPVRWALAQVISRRRAPVAREIYQHLGGRSPLLPHTEDQARALEGALAGAADEVRVFIAMRYWHPMTDETVAAVKQFGPDQVVLLPLYPQYSRTTSGSSIGQWRARAAAAGLRAPTTTVCCYPTDPGFVQAQAALVADALDALEAERGDHPPPRVLFSAHGLPKKVIAGGDPYQWQVEQSAAAVAAALNRPDLDWRVTYQSRVGPLEWIGPATDSEIEAAGREGKPLVVVPIAFVSEHSETLVELDIEYGELAHTSGVPLYRRVSTVLSAPVFVDGLAGLVRRAAGAAAETTLSQQGGRICPGTCGQCPNRA</sequence>
<keyword evidence="7 8" id="KW-0963">Cytoplasm</keyword>
<comment type="similarity">
    <text evidence="1 7 8">Belongs to the ferrochelatase family.</text>
</comment>
<dbReference type="EMBL" id="OCNJ01000008">
    <property type="protein sequence ID" value="SOD98947.1"/>
    <property type="molecule type" value="Genomic_DNA"/>
</dbReference>
<dbReference type="CDD" id="cd03411">
    <property type="entry name" value="Ferrochelatase_N"/>
    <property type="match status" value="1"/>
</dbReference>
<proteinExistence type="inferred from homology"/>
<dbReference type="GO" id="GO:0046872">
    <property type="term" value="F:metal ion binding"/>
    <property type="evidence" value="ECO:0007669"/>
    <property type="project" value="UniProtKB-KW"/>
</dbReference>
<keyword evidence="5 7" id="KW-0627">Porphyrin biosynthesis</keyword>
<dbReference type="Gene3D" id="3.40.50.1400">
    <property type="match status" value="2"/>
</dbReference>
<protein>
    <recommendedName>
        <fullName evidence="7 8">Ferrochelatase</fullName>
        <ecNumber evidence="7 8">4.98.1.1</ecNumber>
    </recommendedName>
    <alternativeName>
        <fullName evidence="7">Heme synthase</fullName>
    </alternativeName>
    <alternativeName>
        <fullName evidence="7">Protoheme ferro-lyase</fullName>
    </alternativeName>
</protein>
<dbReference type="InterPro" id="IPR001015">
    <property type="entry name" value="Ferrochelatase"/>
</dbReference>
<comment type="pathway">
    <text evidence="7 8">Porphyrin-containing compound metabolism; protoheme biosynthesis; protoheme from protoporphyrin-IX: step 1/1.</text>
</comment>
<evidence type="ECO:0000256" key="2">
    <source>
        <dbReference type="ARBA" id="ARBA00023004"/>
    </source>
</evidence>
<dbReference type="InterPro" id="IPR033644">
    <property type="entry name" value="Ferrochelatase_C"/>
</dbReference>
<evidence type="ECO:0000313" key="9">
    <source>
        <dbReference type="EMBL" id="SOD98947.1"/>
    </source>
</evidence>
<dbReference type="NCBIfam" id="TIGR00109">
    <property type="entry name" value="hemH"/>
    <property type="match status" value="1"/>
</dbReference>
<keyword evidence="10" id="KW-1185">Reference proteome</keyword>
<dbReference type="CDD" id="cd00419">
    <property type="entry name" value="Ferrochelatase_C"/>
    <property type="match status" value="1"/>
</dbReference>
<reference evidence="9 10" key="1">
    <citation type="submission" date="2017-09" db="EMBL/GenBank/DDBJ databases">
        <authorList>
            <person name="Ehlers B."/>
            <person name="Leendertz F.H."/>
        </authorList>
    </citation>
    <scope>NUCLEOTIDE SEQUENCE [LARGE SCALE GENOMIC DNA]</scope>
    <source>
        <strain evidence="9 10">USBA 140</strain>
    </source>
</reference>
<keyword evidence="3 7" id="KW-0350">Heme biosynthesis</keyword>
<evidence type="ECO:0000256" key="7">
    <source>
        <dbReference type="HAMAP-Rule" id="MF_00323"/>
    </source>
</evidence>
<feature type="binding site" evidence="7">
    <location>
        <position position="277"/>
    </location>
    <ligand>
        <name>Fe(2+)</name>
        <dbReference type="ChEBI" id="CHEBI:29033"/>
    </ligand>
</feature>